<comment type="caution">
    <text evidence="5">The sequence shown here is derived from an EMBL/GenBank/DDBJ whole genome shotgun (WGS) entry which is preliminary data.</text>
</comment>
<dbReference type="InterPro" id="IPR025110">
    <property type="entry name" value="AMP-bd_C"/>
</dbReference>
<dbReference type="Proteomes" id="UP001597286">
    <property type="component" value="Unassembled WGS sequence"/>
</dbReference>
<gene>
    <name evidence="5" type="ORF">ACFSJG_09960</name>
</gene>
<dbReference type="CDD" id="cd17631">
    <property type="entry name" value="FACL_FadD13-like"/>
    <property type="match status" value="1"/>
</dbReference>
<dbReference type="NCBIfam" id="NF004837">
    <property type="entry name" value="PRK06187.1"/>
    <property type="match status" value="1"/>
</dbReference>
<dbReference type="SUPFAM" id="SSF56801">
    <property type="entry name" value="Acetyl-CoA synthetase-like"/>
    <property type="match status" value="1"/>
</dbReference>
<name>A0ABW4P345_9NOCA</name>
<evidence type="ECO:0000256" key="2">
    <source>
        <dbReference type="ARBA" id="ARBA00022598"/>
    </source>
</evidence>
<dbReference type="Gene3D" id="3.40.50.12780">
    <property type="entry name" value="N-terminal domain of ligase-like"/>
    <property type="match status" value="1"/>
</dbReference>
<dbReference type="EC" id="6.2.1.3" evidence="5"/>
<dbReference type="RefSeq" id="WP_378485038.1">
    <property type="nucleotide sequence ID" value="NZ_JBHUFB010000009.1"/>
</dbReference>
<organism evidence="5 6">
    <name type="scientific">Rhodococcus gannanensis</name>
    <dbReference type="NCBI Taxonomy" id="1960308"/>
    <lineage>
        <taxon>Bacteria</taxon>
        <taxon>Bacillati</taxon>
        <taxon>Actinomycetota</taxon>
        <taxon>Actinomycetes</taxon>
        <taxon>Mycobacteriales</taxon>
        <taxon>Nocardiaceae</taxon>
        <taxon>Rhodococcus</taxon>
    </lineage>
</organism>
<dbReference type="EMBL" id="JBHUFB010000009">
    <property type="protein sequence ID" value="MFD1812538.1"/>
    <property type="molecule type" value="Genomic_DNA"/>
</dbReference>
<dbReference type="InterPro" id="IPR045851">
    <property type="entry name" value="AMP-bd_C_sf"/>
</dbReference>
<dbReference type="Pfam" id="PF13193">
    <property type="entry name" value="AMP-binding_C"/>
    <property type="match status" value="1"/>
</dbReference>
<evidence type="ECO:0000313" key="5">
    <source>
        <dbReference type="EMBL" id="MFD1812538.1"/>
    </source>
</evidence>
<dbReference type="InterPro" id="IPR042099">
    <property type="entry name" value="ANL_N_sf"/>
</dbReference>
<dbReference type="Pfam" id="PF00501">
    <property type="entry name" value="AMP-binding"/>
    <property type="match status" value="1"/>
</dbReference>
<reference evidence="6" key="1">
    <citation type="journal article" date="2019" name="Int. J. Syst. Evol. Microbiol.">
        <title>The Global Catalogue of Microorganisms (GCM) 10K type strain sequencing project: providing services to taxonomists for standard genome sequencing and annotation.</title>
        <authorList>
            <consortium name="The Broad Institute Genomics Platform"/>
            <consortium name="The Broad Institute Genome Sequencing Center for Infectious Disease"/>
            <person name="Wu L."/>
            <person name="Ma J."/>
        </authorList>
    </citation>
    <scope>NUCLEOTIDE SEQUENCE [LARGE SCALE GENOMIC DNA]</scope>
    <source>
        <strain evidence="6">DT72</strain>
    </source>
</reference>
<protein>
    <submittedName>
        <fullName evidence="5">Long-chain-fatty-acid--CoA ligase</fullName>
        <ecNumber evidence="5">6.2.1.3</ecNumber>
    </submittedName>
</protein>
<evidence type="ECO:0000256" key="1">
    <source>
        <dbReference type="ARBA" id="ARBA00006432"/>
    </source>
</evidence>
<keyword evidence="6" id="KW-1185">Reference proteome</keyword>
<dbReference type="InterPro" id="IPR020845">
    <property type="entry name" value="AMP-binding_CS"/>
</dbReference>
<dbReference type="PANTHER" id="PTHR43201:SF5">
    <property type="entry name" value="MEDIUM-CHAIN ACYL-COA LIGASE ACSF2, MITOCHONDRIAL"/>
    <property type="match status" value="1"/>
</dbReference>
<comment type="similarity">
    <text evidence="1">Belongs to the ATP-dependent AMP-binding enzyme family.</text>
</comment>
<feature type="domain" description="AMP-binding enzyme C-terminal" evidence="4">
    <location>
        <begin position="432"/>
        <end position="508"/>
    </location>
</feature>
<sequence>MTTSTSNPSTPLTWVDQIAKHARAMPEKPALRFRGATTTWRELDDRSRRLSTVLEDGGVGPGDRVIILLTNRPEFLEAMVAINRLGAIAVPVNFRLAASEVAFLVENSGSCAVVVEQALASLVTGLRADGLLPTCLVVGDDASSAGPAANLYEAALAAAEPRVGGGPSDLASCAMIMYTSGTTGLPKGAMLSYQNLLAQTMTITRAFRLADDEIAALTAPLFHIAGTGAMLPNVILGYTNVIVPTGAFDPEAFLDLIESERVTSSFLVPAQWQMVAASPTIPQRTLSLRHMSWGAAPATPAVLRAMAEAFPAVPNVCSFGQTEMSPITTILDGEDAIRKIGSVGKPVPLVDVRVVDAEMNDVPQGEVGEIVYRGPQTMIGYWENPEATRNAFEGGWFHSGDLVRVDEDGFYFVVDRLKDMIISGGENIYCAEVEAVLADHPKVLEVAVVGAPHPKWGETPVAVVVPREPGDAPAADELIAFTSDRLASYKKPTRVVVVDALPRNASGKVLKAPLRSQVKEEQPVA</sequence>
<dbReference type="InterPro" id="IPR000873">
    <property type="entry name" value="AMP-dep_synth/lig_dom"/>
</dbReference>
<dbReference type="PANTHER" id="PTHR43201">
    <property type="entry name" value="ACYL-COA SYNTHETASE"/>
    <property type="match status" value="1"/>
</dbReference>
<evidence type="ECO:0000259" key="4">
    <source>
        <dbReference type="Pfam" id="PF13193"/>
    </source>
</evidence>
<evidence type="ECO:0000313" key="6">
    <source>
        <dbReference type="Proteomes" id="UP001597286"/>
    </source>
</evidence>
<dbReference type="GO" id="GO:0004467">
    <property type="term" value="F:long-chain fatty acid-CoA ligase activity"/>
    <property type="evidence" value="ECO:0007669"/>
    <property type="project" value="UniProtKB-EC"/>
</dbReference>
<feature type="domain" description="AMP-dependent synthetase/ligase" evidence="3">
    <location>
        <begin position="20"/>
        <end position="382"/>
    </location>
</feature>
<proteinExistence type="inferred from homology"/>
<keyword evidence="2 5" id="KW-0436">Ligase</keyword>
<evidence type="ECO:0000259" key="3">
    <source>
        <dbReference type="Pfam" id="PF00501"/>
    </source>
</evidence>
<dbReference type="Gene3D" id="3.30.300.30">
    <property type="match status" value="1"/>
</dbReference>
<dbReference type="PROSITE" id="PS00455">
    <property type="entry name" value="AMP_BINDING"/>
    <property type="match status" value="1"/>
</dbReference>
<accession>A0ABW4P345</accession>